<feature type="region of interest" description="Disordered" evidence="1">
    <location>
        <begin position="1"/>
        <end position="36"/>
    </location>
</feature>
<name>A0ABR1KGS5_9PEZI</name>
<evidence type="ECO:0000313" key="2">
    <source>
        <dbReference type="EMBL" id="KAK7513148.1"/>
    </source>
</evidence>
<sequence>MPPRRQKLTNGHSNQRSMPHAEQTKKMGEPMTNGERPSSHFVSHLVAYPVVSDLITTYKSNPYGQKTLDLSSAAYDRFGKPIVPYLEKPYGYVAPYVQRADSLADNGLSHIEEHFPIVKENTSTIRDRVTDLAFLPLRVAGQGRDYVFSTYNDEYQKTGGKGLITTAKAIVSTELKITADALQLVADYLGPKKEAAKQKVQEKTNN</sequence>
<comment type="caution">
    <text evidence="2">The sequence shown here is derived from an EMBL/GenBank/DDBJ whole genome shotgun (WGS) entry which is preliminary data.</text>
</comment>
<dbReference type="EMBL" id="JBBPHU010000010">
    <property type="protein sequence ID" value="KAK7513148.1"/>
    <property type="molecule type" value="Genomic_DNA"/>
</dbReference>
<evidence type="ECO:0000256" key="1">
    <source>
        <dbReference type="SAM" id="MobiDB-lite"/>
    </source>
</evidence>
<evidence type="ECO:0000313" key="3">
    <source>
        <dbReference type="Proteomes" id="UP001363622"/>
    </source>
</evidence>
<protein>
    <submittedName>
        <fullName evidence="2">Pathogenesis associated protein Cap20</fullName>
    </submittedName>
</protein>
<dbReference type="Proteomes" id="UP001363622">
    <property type="component" value="Unassembled WGS sequence"/>
</dbReference>
<feature type="compositionally biased region" description="Polar residues" evidence="1">
    <location>
        <begin position="8"/>
        <end position="17"/>
    </location>
</feature>
<organism evidence="2 3">
    <name type="scientific">Phyllosticta citriasiana</name>
    <dbReference type="NCBI Taxonomy" id="595635"/>
    <lineage>
        <taxon>Eukaryota</taxon>
        <taxon>Fungi</taxon>
        <taxon>Dikarya</taxon>
        <taxon>Ascomycota</taxon>
        <taxon>Pezizomycotina</taxon>
        <taxon>Dothideomycetes</taxon>
        <taxon>Dothideomycetes incertae sedis</taxon>
        <taxon>Botryosphaeriales</taxon>
        <taxon>Phyllostictaceae</taxon>
        <taxon>Phyllosticta</taxon>
    </lineage>
</organism>
<gene>
    <name evidence="2" type="ORF">IWZ03DRAFT_362320</name>
</gene>
<reference evidence="2 3" key="1">
    <citation type="submission" date="2024-04" db="EMBL/GenBank/DDBJ databases">
        <title>Phyllosticta paracitricarpa is synonymous to the EU quarantine fungus P. citricarpa based on phylogenomic analyses.</title>
        <authorList>
            <consortium name="Lawrence Berkeley National Laboratory"/>
            <person name="Van Ingen-Buijs V.A."/>
            <person name="Van Westerhoven A.C."/>
            <person name="Haridas S."/>
            <person name="Skiadas P."/>
            <person name="Martin F."/>
            <person name="Groenewald J.Z."/>
            <person name="Crous P.W."/>
            <person name="Seidl M.F."/>
        </authorList>
    </citation>
    <scope>NUCLEOTIDE SEQUENCE [LARGE SCALE GENOMIC DNA]</scope>
    <source>
        <strain evidence="2 3">CBS 123371</strain>
    </source>
</reference>
<proteinExistence type="predicted"/>
<accession>A0ABR1KGS5</accession>
<keyword evidence="3" id="KW-1185">Reference proteome</keyword>